<dbReference type="Gene3D" id="1.10.3230.30">
    <property type="entry name" value="Phage gp6-like head-tail connector protein"/>
    <property type="match status" value="1"/>
</dbReference>
<dbReference type="NCBIfam" id="TIGR02215">
    <property type="entry name" value="phage_chp_gp8"/>
    <property type="match status" value="1"/>
</dbReference>
<dbReference type="EMBL" id="LR796942">
    <property type="protein sequence ID" value="CAB4176234.1"/>
    <property type="molecule type" value="Genomic_DNA"/>
</dbReference>
<evidence type="ECO:0000313" key="1">
    <source>
        <dbReference type="EMBL" id="CAB4169244.1"/>
    </source>
</evidence>
<dbReference type="InterPro" id="IPR021146">
    <property type="entry name" value="Phage_gp6-like_head-tail"/>
</dbReference>
<evidence type="ECO:0000313" key="4">
    <source>
        <dbReference type="EMBL" id="CAB4197363.1"/>
    </source>
</evidence>
<accession>A0A6J5QGS4</accession>
<dbReference type="EMBL" id="LR797259">
    <property type="protein sequence ID" value="CAB4197363.1"/>
    <property type="molecule type" value="Genomic_DNA"/>
</dbReference>
<evidence type="ECO:0008006" key="7">
    <source>
        <dbReference type="Google" id="ProtNLM"/>
    </source>
</evidence>
<evidence type="ECO:0000313" key="2">
    <source>
        <dbReference type="EMBL" id="CAB4176234.1"/>
    </source>
</evidence>
<dbReference type="EMBL" id="LR797009">
    <property type="protein sequence ID" value="CAB4181556.1"/>
    <property type="molecule type" value="Genomic_DNA"/>
</dbReference>
<dbReference type="CDD" id="cd08054">
    <property type="entry name" value="gp6"/>
    <property type="match status" value="1"/>
</dbReference>
<dbReference type="EMBL" id="LR796838">
    <property type="protein sequence ID" value="CAB4169244.1"/>
    <property type="molecule type" value="Genomic_DNA"/>
</dbReference>
<dbReference type="EMBL" id="LR798377">
    <property type="protein sequence ID" value="CAB5227222.1"/>
    <property type="molecule type" value="Genomic_DNA"/>
</dbReference>
<dbReference type="InterPro" id="IPR011738">
    <property type="entry name" value="Phage_CHP"/>
</dbReference>
<evidence type="ECO:0000313" key="5">
    <source>
        <dbReference type="EMBL" id="CAB4210944.1"/>
    </source>
</evidence>
<evidence type="ECO:0000313" key="6">
    <source>
        <dbReference type="EMBL" id="CAB5227222.1"/>
    </source>
</evidence>
<name>A0A6J5QGS4_9CAUD</name>
<gene>
    <name evidence="3" type="ORF">UFOVP1073_43</name>
    <name evidence="4" type="ORF">UFOVP1308_8</name>
    <name evidence="5" type="ORF">UFOVP1423_61</name>
    <name evidence="6" type="ORF">UFOVP1520_32</name>
    <name evidence="1" type="ORF">UFOVP898_45</name>
    <name evidence="2" type="ORF">UFOVP985_14</name>
</gene>
<reference evidence="3" key="1">
    <citation type="submission" date="2020-05" db="EMBL/GenBank/DDBJ databases">
        <authorList>
            <person name="Chiriac C."/>
            <person name="Salcher M."/>
            <person name="Ghai R."/>
            <person name="Kavagutti S V."/>
        </authorList>
    </citation>
    <scope>NUCLEOTIDE SEQUENCE</scope>
</reference>
<dbReference type="InterPro" id="IPR006450">
    <property type="entry name" value="Phage_HK97_gp6-like"/>
</dbReference>
<proteinExistence type="predicted"/>
<organism evidence="3">
    <name type="scientific">uncultured Caudovirales phage</name>
    <dbReference type="NCBI Taxonomy" id="2100421"/>
    <lineage>
        <taxon>Viruses</taxon>
        <taxon>Duplodnaviria</taxon>
        <taxon>Heunggongvirae</taxon>
        <taxon>Uroviricota</taxon>
        <taxon>Caudoviricetes</taxon>
        <taxon>Peduoviridae</taxon>
        <taxon>Maltschvirus</taxon>
        <taxon>Maltschvirus maltsch</taxon>
    </lineage>
</organism>
<dbReference type="Pfam" id="PF05135">
    <property type="entry name" value="Phage_connect_1"/>
    <property type="match status" value="1"/>
</dbReference>
<sequence length="207" mass="23288">MPRSLLDYRSLVRVTQPTVEPISISEAKAQIRIDDTSQDLPLLATYISAAREWAESYTERTFIHTQWQLRTDAFPWEFRLPFPPMARSAGFTDVTLTYTSGVVNSVGTIVTLDSAKYRVDREQTPGGLRPLYGSSWPGHIIDENGVNVTWWAGYGEDGTKIPKAIKPALLMLVAHLFRNREMTVEGSLSIVPMGVRQLLNTVRWGGY</sequence>
<evidence type="ECO:0000313" key="3">
    <source>
        <dbReference type="EMBL" id="CAB4181556.1"/>
    </source>
</evidence>
<protein>
    <recommendedName>
        <fullName evidence="7">Gp6 domain containing protein</fullName>
    </recommendedName>
</protein>
<dbReference type="NCBIfam" id="TIGR01560">
    <property type="entry name" value="put_DNA_pack"/>
    <property type="match status" value="2"/>
</dbReference>
<dbReference type="EMBL" id="LR797361">
    <property type="protein sequence ID" value="CAB4210944.1"/>
    <property type="molecule type" value="Genomic_DNA"/>
</dbReference>